<dbReference type="PANTHER" id="PTHR47643:SF2">
    <property type="entry name" value="TPR DOMAIN PROTEIN (AFU_ORTHOLOGUE AFUA_5G12710)"/>
    <property type="match status" value="1"/>
</dbReference>
<evidence type="ECO:0000259" key="1">
    <source>
        <dbReference type="PROSITE" id="PS50280"/>
    </source>
</evidence>
<dbReference type="CDD" id="cd20071">
    <property type="entry name" value="SET_SMYD"/>
    <property type="match status" value="1"/>
</dbReference>
<dbReference type="PANTHER" id="PTHR47643">
    <property type="entry name" value="TPR DOMAIN PROTEIN (AFU_ORTHOLOGUE AFUA_5G12710)"/>
    <property type="match status" value="1"/>
</dbReference>
<dbReference type="SUPFAM" id="SSF82199">
    <property type="entry name" value="SET domain"/>
    <property type="match status" value="1"/>
</dbReference>
<dbReference type="SMART" id="SM00317">
    <property type="entry name" value="SET"/>
    <property type="match status" value="1"/>
</dbReference>
<protein>
    <recommendedName>
        <fullName evidence="1">SET domain-containing protein</fullName>
    </recommendedName>
</protein>
<dbReference type="InterPro" id="IPR011990">
    <property type="entry name" value="TPR-like_helical_dom_sf"/>
</dbReference>
<name>A0A232M6B1_9EURO</name>
<evidence type="ECO:0000313" key="3">
    <source>
        <dbReference type="Proteomes" id="UP000243515"/>
    </source>
</evidence>
<proteinExistence type="predicted"/>
<dbReference type="OrthoDB" id="438641at2759"/>
<organism evidence="2 3">
    <name type="scientific">Elaphomyces granulatus</name>
    <dbReference type="NCBI Taxonomy" id="519963"/>
    <lineage>
        <taxon>Eukaryota</taxon>
        <taxon>Fungi</taxon>
        <taxon>Dikarya</taxon>
        <taxon>Ascomycota</taxon>
        <taxon>Pezizomycotina</taxon>
        <taxon>Eurotiomycetes</taxon>
        <taxon>Eurotiomycetidae</taxon>
        <taxon>Eurotiales</taxon>
        <taxon>Elaphomycetaceae</taxon>
        <taxon>Elaphomyces</taxon>
    </lineage>
</organism>
<comment type="caution">
    <text evidence="2">The sequence shown here is derived from an EMBL/GenBank/DDBJ whole genome shotgun (WGS) entry which is preliminary data.</text>
</comment>
<sequence>MDVHDVSHLHGYMQMLAQQKKILKAAYEHQGERPEDRKSRRELVNDFEMNCMDQQMHQLVTGTAPTEMRIGSSFLPPPYLPSIAPLEELKQTFINNLRLETHHRGKYLLLRSITPSNRMTAIMAVVEDEREDAVMLQLYHQDDKRDRPATSILKQNDIIIVKEPYFKVMADGEYGLRVDHVSDLVRIGPDDERVPIQWTPRILDLDKTADDWKLEGNEAMRRQQYWVAVQKYWCTSSLKYSTVMANSLGSYTTALGCSASFQERKTVQLNRALAYLKNGFFDAALTDTECLTSCSDAPEKALYRANQALYELGRFSECQDILKLLRKKYPNNDSAAMELKRVRCRLGEQTNGIYDFKAIREKMSKDPPPHLDHATFIGPVTVKASMGRGRGLFTTKAVKAGDLILCEKAFAHCYANTTGKHAAESSGIGLLLNVYTNRVTIGTQSDLITRIVQKLWRNPSLLPEFMALHHGSYKPVDVIEVDGKPIIDTFLVERIISLNCFGCPISSLDILDLKAPEDERYYSSGVWLKASYINHSCLSNVHRSFIGDLQLVRAACDIPPNTELTFWYRNADFGSYEETQKEVKNWGFECGCPICLDTKNTPKKVLKRRGALRGDLKTALDASILDVAKTERLLAAIELTYKFPPSEVPRLALWVPYYRLMHAYVVESQPVKLLASALKGLECLGFVIKGAHPFQSPGTHFGVVQWGVMIDTVIEAWMHLWTTYLILAPQLCQKVEECMRVTYKICLGEDVTFEEFFASKVRRGM</sequence>
<evidence type="ECO:0000313" key="2">
    <source>
        <dbReference type="EMBL" id="OXV11950.1"/>
    </source>
</evidence>
<dbReference type="SUPFAM" id="SSF48452">
    <property type="entry name" value="TPR-like"/>
    <property type="match status" value="1"/>
</dbReference>
<dbReference type="PROSITE" id="PS50280">
    <property type="entry name" value="SET"/>
    <property type="match status" value="1"/>
</dbReference>
<dbReference type="InterPro" id="IPR001214">
    <property type="entry name" value="SET_dom"/>
</dbReference>
<dbReference type="InterPro" id="IPR046341">
    <property type="entry name" value="SET_dom_sf"/>
</dbReference>
<dbReference type="InterPro" id="IPR053209">
    <property type="entry name" value="Gramillin-biosynth_MTr"/>
</dbReference>
<dbReference type="Pfam" id="PF00856">
    <property type="entry name" value="SET"/>
    <property type="match status" value="1"/>
</dbReference>
<reference evidence="2 3" key="1">
    <citation type="journal article" date="2015" name="Environ. Microbiol.">
        <title>Metagenome sequence of Elaphomyces granulatus from sporocarp tissue reveals Ascomycota ectomycorrhizal fingerprints of genome expansion and a Proteobacteria-rich microbiome.</title>
        <authorList>
            <person name="Quandt C.A."/>
            <person name="Kohler A."/>
            <person name="Hesse C.N."/>
            <person name="Sharpton T.J."/>
            <person name="Martin F."/>
            <person name="Spatafora J.W."/>
        </authorList>
    </citation>
    <scope>NUCLEOTIDE SEQUENCE [LARGE SCALE GENOMIC DNA]</scope>
    <source>
        <strain evidence="2 3">OSC145934</strain>
    </source>
</reference>
<dbReference type="Gene3D" id="1.25.40.10">
    <property type="entry name" value="Tetratricopeptide repeat domain"/>
    <property type="match status" value="1"/>
</dbReference>
<feature type="domain" description="SET" evidence="1">
    <location>
        <begin position="378"/>
        <end position="569"/>
    </location>
</feature>
<accession>A0A232M6B1</accession>
<keyword evidence="3" id="KW-1185">Reference proteome</keyword>
<dbReference type="AlphaFoldDB" id="A0A232M6B1"/>
<dbReference type="EMBL" id="NPHW01002211">
    <property type="protein sequence ID" value="OXV11950.1"/>
    <property type="molecule type" value="Genomic_DNA"/>
</dbReference>
<dbReference type="Gene3D" id="2.170.270.10">
    <property type="entry name" value="SET domain"/>
    <property type="match status" value="1"/>
</dbReference>
<gene>
    <name evidence="2" type="ORF">Egran_00289</name>
</gene>
<dbReference type="Proteomes" id="UP000243515">
    <property type="component" value="Unassembled WGS sequence"/>
</dbReference>